<dbReference type="EMBL" id="BMGR01000011">
    <property type="protein sequence ID" value="GGG13623.1"/>
    <property type="molecule type" value="Genomic_DNA"/>
</dbReference>
<keyword evidence="2" id="KW-0560">Oxidoreductase</keyword>
<evidence type="ECO:0000313" key="4">
    <source>
        <dbReference type="EMBL" id="GGG13623.1"/>
    </source>
</evidence>
<name>A0A917D8Y3_9BACL</name>
<evidence type="ECO:0000259" key="3">
    <source>
        <dbReference type="SMART" id="SM01008"/>
    </source>
</evidence>
<dbReference type="Gene3D" id="3.30.365.10">
    <property type="entry name" value="Aldehyde oxidase/xanthine dehydrogenase, molybdopterin binding domain"/>
    <property type="match status" value="4"/>
</dbReference>
<dbReference type="PANTHER" id="PTHR11908">
    <property type="entry name" value="XANTHINE DEHYDROGENASE"/>
    <property type="match status" value="1"/>
</dbReference>
<dbReference type="Pfam" id="PF01315">
    <property type="entry name" value="Ald_Xan_dh_C"/>
    <property type="match status" value="1"/>
</dbReference>
<comment type="caution">
    <text evidence="4">The sequence shown here is derived from an EMBL/GenBank/DDBJ whole genome shotgun (WGS) entry which is preliminary data.</text>
</comment>
<dbReference type="RefSeq" id="WP_188532197.1">
    <property type="nucleotide sequence ID" value="NZ_BMGR01000011.1"/>
</dbReference>
<dbReference type="InterPro" id="IPR036856">
    <property type="entry name" value="Ald_Oxase/Xan_DH_a/b_sf"/>
</dbReference>
<dbReference type="GO" id="GO:0016491">
    <property type="term" value="F:oxidoreductase activity"/>
    <property type="evidence" value="ECO:0007669"/>
    <property type="project" value="UniProtKB-KW"/>
</dbReference>
<evidence type="ECO:0000313" key="5">
    <source>
        <dbReference type="Proteomes" id="UP000644756"/>
    </source>
</evidence>
<gene>
    <name evidence="4" type="ORF">GCM10010916_33190</name>
</gene>
<keyword evidence="5" id="KW-1185">Reference proteome</keyword>
<dbReference type="AlphaFoldDB" id="A0A917D8Y3"/>
<dbReference type="InterPro" id="IPR016208">
    <property type="entry name" value="Ald_Oxase/xanthine_DH-like"/>
</dbReference>
<dbReference type="Pfam" id="PF20256">
    <property type="entry name" value="MoCoBD_2"/>
    <property type="match status" value="1"/>
</dbReference>
<sequence>MTSVTESKWVGRSIRRREDPRLLVGAGKYIADYSIPGMAYLHVVRSTHGHARILNIDISKAEDYPGVVAVITGQEVADAMKPMLVSSIIPNLGGELQIPTVYPLAIDKVQWVGDPIVAIIAESKYIAEDAAQLVEIEYEKLPVLTDPEEAMKPDAPKIYDNWKDNMLWKGQLASGDVDKAFKEADYVLSERFYGHRTGAAPMETRGAVASYDEFTGLTIHVNTQRPHILRMAISQIMSMPYDKVRVIAPKDVGGAFGTKAPIYREELLISYIAMKLRRPVKWVENRMESLMTIGQERDQIHYLELAVTKEGKIIGLRDRLIADSGDGRIGVYLGFVMPWLGAAYLSNAYDIPNVQIDVSCVVTNKPSLTPSRAFGEFPGRFAMDYAMHLVARELKLDPRDVFEKNIIKQFPHVTATGITHDSGDYEGAFRTLIEALDYDRVRQEQAEARKNGRLIGVGFAMGAEMSGLGSQIFVPMENQPGYGAATVKIDTHGMIQVFEGDSPQGQGHETTLSQVVADELGVTMDDIYISYGDTFVTPFASGTLGNRGASYTFSAAVLACRKLRPKIQQIAAHLLGVESDGNDFTFANKEIVWKKDPSKKIALRDIADAAILGPTKLPRGMEAGLEATAYFEADIAGMLSIGVHGAVVEVNPDTGDFKILRYVVVDDCGVPINPMIVRGQVHGGVVMGMGNARFEKYAFDEAGQPLSTTLMEYHMPSAADVPDIEVIEYNVPTPYTPLGSKGKGEGIPGPVPATLASAITDALNIPGFKILNLPITPESIWRSINEAKVPT</sequence>
<dbReference type="InterPro" id="IPR046867">
    <property type="entry name" value="AldOxase/xan_DH_MoCoBD2"/>
</dbReference>
<evidence type="ECO:0000256" key="2">
    <source>
        <dbReference type="ARBA" id="ARBA00023002"/>
    </source>
</evidence>
<dbReference type="GO" id="GO:0005506">
    <property type="term" value="F:iron ion binding"/>
    <property type="evidence" value="ECO:0007669"/>
    <property type="project" value="InterPro"/>
</dbReference>
<keyword evidence="1" id="KW-0500">Molybdenum</keyword>
<dbReference type="PANTHER" id="PTHR11908:SF132">
    <property type="entry name" value="ALDEHYDE OXIDASE 1-RELATED"/>
    <property type="match status" value="1"/>
</dbReference>
<dbReference type="Gene3D" id="3.90.1170.50">
    <property type="entry name" value="Aldehyde oxidase/xanthine dehydrogenase, a/b hammerhead"/>
    <property type="match status" value="1"/>
</dbReference>
<evidence type="ECO:0000256" key="1">
    <source>
        <dbReference type="ARBA" id="ARBA00022505"/>
    </source>
</evidence>
<dbReference type="Pfam" id="PF02738">
    <property type="entry name" value="MoCoBD_1"/>
    <property type="match status" value="1"/>
</dbReference>
<dbReference type="InterPro" id="IPR000674">
    <property type="entry name" value="Ald_Oxase/Xan_DH_a/b"/>
</dbReference>
<dbReference type="SUPFAM" id="SSF56003">
    <property type="entry name" value="Molybdenum cofactor-binding domain"/>
    <property type="match status" value="1"/>
</dbReference>
<protein>
    <submittedName>
        <fullName evidence="4">Aldehyde dehydrogenase</fullName>
    </submittedName>
</protein>
<organism evidence="4 5">
    <name type="scientific">Paenibacillus abyssi</name>
    <dbReference type="NCBI Taxonomy" id="1340531"/>
    <lineage>
        <taxon>Bacteria</taxon>
        <taxon>Bacillati</taxon>
        <taxon>Bacillota</taxon>
        <taxon>Bacilli</taxon>
        <taxon>Bacillales</taxon>
        <taxon>Paenibacillaceae</taxon>
        <taxon>Paenibacillus</taxon>
    </lineage>
</organism>
<dbReference type="InterPro" id="IPR037165">
    <property type="entry name" value="AldOxase/xan_DH_Mopterin-bd_sf"/>
</dbReference>
<accession>A0A917D8Y3</accession>
<dbReference type="Proteomes" id="UP000644756">
    <property type="component" value="Unassembled WGS sequence"/>
</dbReference>
<proteinExistence type="predicted"/>
<dbReference type="InterPro" id="IPR008274">
    <property type="entry name" value="AldOxase/xan_DH_MoCoBD1"/>
</dbReference>
<reference evidence="4" key="2">
    <citation type="submission" date="2020-09" db="EMBL/GenBank/DDBJ databases">
        <authorList>
            <person name="Sun Q."/>
            <person name="Zhou Y."/>
        </authorList>
    </citation>
    <scope>NUCLEOTIDE SEQUENCE</scope>
    <source>
        <strain evidence="4">CGMCC 1.12987</strain>
    </source>
</reference>
<dbReference type="SUPFAM" id="SSF54665">
    <property type="entry name" value="CO dehydrogenase molybdoprotein N-domain-like"/>
    <property type="match status" value="1"/>
</dbReference>
<feature type="domain" description="Aldehyde oxidase/xanthine dehydrogenase a/b hammerhead" evidence="3">
    <location>
        <begin position="24"/>
        <end position="142"/>
    </location>
</feature>
<reference evidence="4" key="1">
    <citation type="journal article" date="2014" name="Int. J. Syst. Evol. Microbiol.">
        <title>Complete genome sequence of Corynebacterium casei LMG S-19264T (=DSM 44701T), isolated from a smear-ripened cheese.</title>
        <authorList>
            <consortium name="US DOE Joint Genome Institute (JGI-PGF)"/>
            <person name="Walter F."/>
            <person name="Albersmeier A."/>
            <person name="Kalinowski J."/>
            <person name="Ruckert C."/>
        </authorList>
    </citation>
    <scope>NUCLEOTIDE SEQUENCE</scope>
    <source>
        <strain evidence="4">CGMCC 1.12987</strain>
    </source>
</reference>
<dbReference type="SMART" id="SM01008">
    <property type="entry name" value="Ald_Xan_dh_C"/>
    <property type="match status" value="1"/>
</dbReference>